<keyword evidence="1" id="KW-1133">Transmembrane helix</keyword>
<dbReference type="InterPro" id="IPR001012">
    <property type="entry name" value="UBX_dom"/>
</dbReference>
<dbReference type="GO" id="GO:0043130">
    <property type="term" value="F:ubiquitin binding"/>
    <property type="evidence" value="ECO:0007669"/>
    <property type="project" value="TreeGrafter"/>
</dbReference>
<keyword evidence="1" id="KW-0812">Transmembrane</keyword>
<reference evidence="3" key="2">
    <citation type="submission" date="2020-11" db="EMBL/GenBank/DDBJ databases">
        <authorList>
            <person name="McCartney M.A."/>
            <person name="Auch B."/>
            <person name="Kono T."/>
            <person name="Mallez S."/>
            <person name="Becker A."/>
            <person name="Gohl D.M."/>
            <person name="Silverstein K.A.T."/>
            <person name="Koren S."/>
            <person name="Bechman K.B."/>
            <person name="Herman A."/>
            <person name="Abrahante J.E."/>
            <person name="Garbe J."/>
        </authorList>
    </citation>
    <scope>NUCLEOTIDE SEQUENCE</scope>
    <source>
        <strain evidence="3">Duluth1</strain>
        <tissue evidence="3">Whole animal</tissue>
    </source>
</reference>
<keyword evidence="1" id="KW-0472">Membrane</keyword>
<name>A0A9D4LP87_DREPO</name>
<evidence type="ECO:0000313" key="4">
    <source>
        <dbReference type="Proteomes" id="UP000828390"/>
    </source>
</evidence>
<dbReference type="Pfam" id="PF00789">
    <property type="entry name" value="UBX"/>
    <property type="match status" value="1"/>
</dbReference>
<keyword evidence="4" id="KW-1185">Reference proteome</keyword>
<reference evidence="3" key="1">
    <citation type="journal article" date="2019" name="bioRxiv">
        <title>The Genome of the Zebra Mussel, Dreissena polymorpha: A Resource for Invasive Species Research.</title>
        <authorList>
            <person name="McCartney M.A."/>
            <person name="Auch B."/>
            <person name="Kono T."/>
            <person name="Mallez S."/>
            <person name="Zhang Y."/>
            <person name="Obille A."/>
            <person name="Becker A."/>
            <person name="Abrahante J.E."/>
            <person name="Garbe J."/>
            <person name="Badalamenti J.P."/>
            <person name="Herman A."/>
            <person name="Mangelson H."/>
            <person name="Liachko I."/>
            <person name="Sullivan S."/>
            <person name="Sone E.D."/>
            <person name="Koren S."/>
            <person name="Silverstein K.A.T."/>
            <person name="Beckman K.B."/>
            <person name="Gohl D.M."/>
        </authorList>
    </citation>
    <scope>NUCLEOTIDE SEQUENCE</scope>
    <source>
        <strain evidence="3">Duluth1</strain>
        <tissue evidence="3">Whole animal</tissue>
    </source>
</reference>
<dbReference type="AlphaFoldDB" id="A0A9D4LP87"/>
<dbReference type="SUPFAM" id="SSF54236">
    <property type="entry name" value="Ubiquitin-like"/>
    <property type="match status" value="1"/>
</dbReference>
<comment type="caution">
    <text evidence="3">The sequence shown here is derived from an EMBL/GenBank/DDBJ whole genome shotgun (WGS) entry which is preliminary data.</text>
</comment>
<dbReference type="Proteomes" id="UP000828390">
    <property type="component" value="Unassembled WGS sequence"/>
</dbReference>
<dbReference type="PROSITE" id="PS50033">
    <property type="entry name" value="UBX"/>
    <property type="match status" value="1"/>
</dbReference>
<organism evidence="3 4">
    <name type="scientific">Dreissena polymorpha</name>
    <name type="common">Zebra mussel</name>
    <name type="synonym">Mytilus polymorpha</name>
    <dbReference type="NCBI Taxonomy" id="45954"/>
    <lineage>
        <taxon>Eukaryota</taxon>
        <taxon>Metazoa</taxon>
        <taxon>Spiralia</taxon>
        <taxon>Lophotrochozoa</taxon>
        <taxon>Mollusca</taxon>
        <taxon>Bivalvia</taxon>
        <taxon>Autobranchia</taxon>
        <taxon>Heteroconchia</taxon>
        <taxon>Euheterodonta</taxon>
        <taxon>Imparidentia</taxon>
        <taxon>Neoheterodontei</taxon>
        <taxon>Myida</taxon>
        <taxon>Dreissenoidea</taxon>
        <taxon>Dreissenidae</taxon>
        <taxon>Dreissena</taxon>
    </lineage>
</organism>
<dbReference type="PANTHER" id="PTHR23322">
    <property type="entry name" value="FAS-ASSOCIATED PROTEIN"/>
    <property type="match status" value="1"/>
</dbReference>
<dbReference type="EMBL" id="JAIWYP010000002">
    <property type="protein sequence ID" value="KAH3861228.1"/>
    <property type="molecule type" value="Genomic_DNA"/>
</dbReference>
<dbReference type="InterPro" id="IPR029071">
    <property type="entry name" value="Ubiquitin-like_domsf"/>
</dbReference>
<evidence type="ECO:0000256" key="1">
    <source>
        <dbReference type="SAM" id="Phobius"/>
    </source>
</evidence>
<feature type="domain" description="UBX" evidence="2">
    <location>
        <begin position="145"/>
        <end position="221"/>
    </location>
</feature>
<proteinExistence type="predicted"/>
<sequence>MIPLIGIDHPSLVVWRLFRLSVQALLVYVFGSLVFRTICALWRKTRNFWYKNTTTIDEINPVKVQDYEVRRHLLADDQQEKYFSQAEIYKKAILEPRERAKMERKERLLANVLGQNYTGEGRKLGSRVPVVVAQVITLPEQPEEVDPTAVTVTIDDGKGQRHTRRFSEEHTVQTLNDYMSILGFAPERYSLCTAYPRKQLPDRPNMTIKELDFSRRTLLFVQEKDDESD</sequence>
<dbReference type="Gene3D" id="3.10.20.90">
    <property type="entry name" value="Phosphatidylinositol 3-kinase Catalytic Subunit, Chain A, domain 1"/>
    <property type="match status" value="1"/>
</dbReference>
<evidence type="ECO:0000259" key="2">
    <source>
        <dbReference type="PROSITE" id="PS50033"/>
    </source>
</evidence>
<feature type="transmembrane region" description="Helical" evidence="1">
    <location>
        <begin position="20"/>
        <end position="42"/>
    </location>
</feature>
<protein>
    <recommendedName>
        <fullName evidence="2">UBX domain-containing protein</fullName>
    </recommendedName>
</protein>
<gene>
    <name evidence="3" type="ORF">DPMN_024155</name>
</gene>
<dbReference type="InterPro" id="IPR050730">
    <property type="entry name" value="UBX_domain-protein"/>
</dbReference>
<accession>A0A9D4LP87</accession>
<evidence type="ECO:0000313" key="3">
    <source>
        <dbReference type="EMBL" id="KAH3861228.1"/>
    </source>
</evidence>